<dbReference type="PANTHER" id="PTHR37937">
    <property type="entry name" value="CONJUGATIVE TRANSFER: DNA TRANSPORT"/>
    <property type="match status" value="1"/>
</dbReference>
<dbReference type="InterPro" id="IPR027417">
    <property type="entry name" value="P-loop_NTPase"/>
</dbReference>
<evidence type="ECO:0000313" key="10">
    <source>
        <dbReference type="EMBL" id="AUO31819.1"/>
    </source>
</evidence>
<evidence type="ECO:0000256" key="3">
    <source>
        <dbReference type="ARBA" id="ARBA00022475"/>
    </source>
</evidence>
<keyword evidence="6 8" id="KW-0472">Membrane</keyword>
<protein>
    <submittedName>
        <fullName evidence="10">Type VI secretion protein</fullName>
    </submittedName>
</protein>
<reference evidence="10" key="1">
    <citation type="submission" date="2017-10" db="EMBL/GenBank/DDBJ databases">
        <title>Conjugative transfer of the toxin plasmid of Clostridium sordellii.</title>
        <authorList>
            <person name="Vidor C.J."/>
            <person name="Awad M."/>
            <person name="Lyras D."/>
        </authorList>
    </citation>
    <scope>NUCLEOTIDE SEQUENCE</scope>
    <source>
        <strain evidence="10">S0804018</strain>
        <plasmid evidence="10">pCS1-5</plasmid>
    </source>
</reference>
<dbReference type="InterPro" id="IPR051539">
    <property type="entry name" value="T4SS-coupling_protein"/>
</dbReference>
<dbReference type="NCBIfam" id="NF045973">
    <property type="entry name" value="conju_CD1115"/>
    <property type="match status" value="1"/>
</dbReference>
<comment type="subcellular location">
    <subcellularLocation>
        <location evidence="1">Cell membrane</location>
        <topology evidence="1">Multi-pass membrane protein</topology>
    </subcellularLocation>
</comment>
<feature type="transmembrane region" description="Helical" evidence="8">
    <location>
        <begin position="36"/>
        <end position="58"/>
    </location>
</feature>
<dbReference type="InterPro" id="IPR003688">
    <property type="entry name" value="TraG/VirD4"/>
</dbReference>
<keyword evidence="5 8" id="KW-1133">Transmembrane helix</keyword>
<evidence type="ECO:0000256" key="7">
    <source>
        <dbReference type="SAM" id="MobiDB-lite"/>
    </source>
</evidence>
<evidence type="ECO:0000256" key="8">
    <source>
        <dbReference type="SAM" id="Phobius"/>
    </source>
</evidence>
<evidence type="ECO:0000259" key="9">
    <source>
        <dbReference type="Pfam" id="PF12696"/>
    </source>
</evidence>
<dbReference type="AlphaFoldDB" id="A0A2I6SWA6"/>
<evidence type="ECO:0000256" key="6">
    <source>
        <dbReference type="ARBA" id="ARBA00023136"/>
    </source>
</evidence>
<dbReference type="CDD" id="cd01127">
    <property type="entry name" value="TrwB_TraG_TraD_VirD4"/>
    <property type="match status" value="2"/>
</dbReference>
<evidence type="ECO:0000256" key="2">
    <source>
        <dbReference type="ARBA" id="ARBA00008806"/>
    </source>
</evidence>
<keyword evidence="10" id="KW-0614">Plasmid</keyword>
<feature type="compositionally biased region" description="Polar residues" evidence="7">
    <location>
        <begin position="489"/>
        <end position="498"/>
    </location>
</feature>
<dbReference type="Gene3D" id="3.40.50.300">
    <property type="entry name" value="P-loop containing nucleotide triphosphate hydrolases"/>
    <property type="match status" value="1"/>
</dbReference>
<keyword evidence="3" id="KW-1003">Cell membrane</keyword>
<feature type="domain" description="TraD/TraG TraM recognition site" evidence="9">
    <location>
        <begin position="610"/>
        <end position="726"/>
    </location>
</feature>
<organism evidence="10">
    <name type="scientific">Paraclostridium sordellii</name>
    <name type="common">Clostridium sordellii</name>
    <dbReference type="NCBI Taxonomy" id="1505"/>
    <lineage>
        <taxon>Bacteria</taxon>
        <taxon>Bacillati</taxon>
        <taxon>Bacillota</taxon>
        <taxon>Clostridia</taxon>
        <taxon>Peptostreptococcales</taxon>
        <taxon>Peptostreptococcaceae</taxon>
        <taxon>Paraclostridium</taxon>
    </lineage>
</organism>
<dbReference type="PANTHER" id="PTHR37937:SF1">
    <property type="entry name" value="CONJUGATIVE TRANSFER: DNA TRANSPORT"/>
    <property type="match status" value="1"/>
</dbReference>
<dbReference type="GO" id="GO:0005886">
    <property type="term" value="C:plasma membrane"/>
    <property type="evidence" value="ECO:0007669"/>
    <property type="project" value="UniProtKB-SubCell"/>
</dbReference>
<evidence type="ECO:0000256" key="5">
    <source>
        <dbReference type="ARBA" id="ARBA00022989"/>
    </source>
</evidence>
<sequence length="925" mass="105770">MYLLKISNYIDNFFEQKNGELKFSRKLVNKDYAKKIGFALFIIITIVLNLMFEAISNIGFNKSPNLLLGLFHFRFKCILVYLVMYLIVGLIYIRMIFSIRASFKEIDEGQKGTSRFATRKEIDKQYRAIPIARYSYKGSGGIPIARGFKEFTLENGEKKLKEVMYIDDSSVNNLIIGTTRSGKGETFVIPLIDIYSRAEKKSALIVNDPKGEIIAMCKETLEERGYDVLMLNLLQPINSMSFNPLELVKQAYKNGDYSEAQLLCKTLTHSLYYKPNVKDPFWQNSAMSLVNALILAICDECIKRGEEEKITLYTVSNMLSELGGKNTPSDDGKKEINALDEYFKTLPADSVAKSQYATSSFAGGSARGNIFSVAMSELQTYTLEETGKLTSKNSLNFEDIGFHKTFKLKVIVKDKLDKIDLENNKAKTIDINKLNGLKNKVLGIRDIVIEKVIETKEDNSSFKHKTNEKEYKEQLSLEDEIEQLDIKQKSNSSNTDSNLKSEKAIKKEKRRLQKENLKKEILNGVRAFNVDGKEVTSDITVDVSEVNFNENGEYEVYIKVPLERPKAIFMVTPDYDKSNHILASIFVRQIYYVLAKKASLNDTSKCDREVIFTLDEFGNMPSIEGFANIITVCLGRGIRFNMIIQAYSQLKNLYGEDAPTIEGNCGNQIYIMTNEGETAKKFSELLGDKTIITNSRSGEVFSLNKSQTESLDARKLLKSDELMKLKEGETVVVRVIKRQDNERNKIVSYPIYNNDEHSMKYRYEYLDDYFDNQESVFKNIKVKSLHKDINLKDLIIDFSKTAEQIKIDKVNEFDKITRDLTVKKRNKNLDKSIEKQLEGTIDTSLIDGETNSIEDLKPVKQDKPKLDDNKIQNFIANISLMLSSEEINEIDAMNNKEDILEYLSSLEKDEYSKRKLIDLAYTFLG</sequence>
<dbReference type="Pfam" id="PF02534">
    <property type="entry name" value="T4SS-DNA_transf"/>
    <property type="match status" value="1"/>
</dbReference>
<geneLocation type="plasmid" evidence="10">
    <name>pCS1-5</name>
</geneLocation>
<proteinExistence type="inferred from homology"/>
<dbReference type="Pfam" id="PF12696">
    <property type="entry name" value="TraG-D_C"/>
    <property type="match status" value="1"/>
</dbReference>
<evidence type="ECO:0000256" key="1">
    <source>
        <dbReference type="ARBA" id="ARBA00004651"/>
    </source>
</evidence>
<accession>A0A2I6SWA6</accession>
<dbReference type="InterPro" id="IPR032689">
    <property type="entry name" value="TraG-D_C"/>
</dbReference>
<keyword evidence="4 8" id="KW-0812">Transmembrane</keyword>
<dbReference type="EMBL" id="MG205643">
    <property type="protein sequence ID" value="AUO31819.1"/>
    <property type="molecule type" value="Genomic_DNA"/>
</dbReference>
<feature type="region of interest" description="Disordered" evidence="7">
    <location>
        <begin position="486"/>
        <end position="505"/>
    </location>
</feature>
<comment type="similarity">
    <text evidence="2">Belongs to the VirD4/TraG family.</text>
</comment>
<evidence type="ECO:0000256" key="4">
    <source>
        <dbReference type="ARBA" id="ARBA00022692"/>
    </source>
</evidence>
<feature type="transmembrane region" description="Helical" evidence="8">
    <location>
        <begin position="78"/>
        <end position="97"/>
    </location>
</feature>
<name>A0A2I6SWA6_PARSO</name>
<dbReference type="SUPFAM" id="SSF52540">
    <property type="entry name" value="P-loop containing nucleoside triphosphate hydrolases"/>
    <property type="match status" value="1"/>
</dbReference>